<keyword evidence="8" id="KW-0614">Plasmid</keyword>
<dbReference type="InterPro" id="IPR005639">
    <property type="entry name" value="Pest_crys_dom_I"/>
</dbReference>
<dbReference type="GO" id="GO:0030435">
    <property type="term" value="P:sporulation resulting in formation of a cellular spore"/>
    <property type="evidence" value="ECO:0007669"/>
    <property type="project" value="UniProtKB-KW"/>
</dbReference>
<keyword evidence="4" id="KW-0843">Virulence</keyword>
<name>A0A5P3XKC6_PARBF</name>
<dbReference type="InterPro" id="IPR008979">
    <property type="entry name" value="Galactose-bd-like_sf"/>
</dbReference>
<dbReference type="Gene3D" id="2.100.10.10">
    <property type="entry name" value="Pesticidal crystal protein, central domain"/>
    <property type="match status" value="1"/>
</dbReference>
<evidence type="ECO:0000313" key="9">
    <source>
        <dbReference type="Proteomes" id="UP000326961"/>
    </source>
</evidence>
<reference evidence="8 9" key="1">
    <citation type="submission" date="2018-09" db="EMBL/GenBank/DDBJ databases">
        <title>A clostridial neurotoxin that targets Anopheles mosquitoes.</title>
        <authorList>
            <person name="Contreras E."/>
            <person name="Masuyer G."/>
            <person name="Qureshi N."/>
            <person name="Chawla S."/>
            <person name="Lim H.L."/>
            <person name="Chen J."/>
            <person name="Stenmark P."/>
            <person name="Gill S."/>
        </authorList>
    </citation>
    <scope>NUCLEOTIDE SEQUENCE [LARGE SCALE GENOMIC DNA]</scope>
    <source>
        <strain evidence="8 9">Cbm</strain>
        <plasmid evidence="9">ppbmmp</plasmid>
    </source>
</reference>
<dbReference type="Pfam" id="PF03944">
    <property type="entry name" value="Endotoxin_C"/>
    <property type="match status" value="1"/>
</dbReference>
<dbReference type="InterPro" id="IPR005638">
    <property type="entry name" value="Pest_crys_dom-III"/>
</dbReference>
<accession>A0A5P3XKC6</accession>
<protein>
    <recommendedName>
        <fullName evidence="10">Crystaline entomocidal protoxin</fullName>
    </recommendedName>
</protein>
<dbReference type="EMBL" id="CP032455">
    <property type="protein sequence ID" value="QEZ70817.1"/>
    <property type="molecule type" value="Genomic_DNA"/>
</dbReference>
<dbReference type="CDD" id="cd04085">
    <property type="entry name" value="delta_endotoxin_C"/>
    <property type="match status" value="1"/>
</dbReference>
<evidence type="ECO:0000256" key="2">
    <source>
        <dbReference type="ARBA" id="ARBA00022656"/>
    </source>
</evidence>
<geneLocation type="plasmid" evidence="9">
    <name>ppbmmp</name>
</geneLocation>
<evidence type="ECO:0000313" key="8">
    <source>
        <dbReference type="EMBL" id="QEZ70817.1"/>
    </source>
</evidence>
<evidence type="ECO:0000259" key="6">
    <source>
        <dbReference type="Pfam" id="PF03944"/>
    </source>
</evidence>
<sequence>MNTNIFSTHLEFSKGVASVFKVIDTIHNISKNNNFNNILTQDFIIDTILSILWEDPNENEIFSSMIEDGETITNKNLSAQTKEGLLLNSNSFGLKFKYYNNAFRSWIDNYNPTSIDDVVYRFKDVNSICENNINEFKVKNYEVTVLPIYMQIANLHLLLLRDGMIYGDAWNLYRELGFSDQDSFYNHVLDKTKFYINDCLNYYNTGLSNLKLDPNNSWIDITRYCRFMTFYILDMISIFPIYDTKVYDKPINMQTLTRKVYSDPVNFIDENIPISEYEKMYNISPELFSTLFSISFYTNKSGNKFLNGHVNRHVGTDLNYNGLRETHYGNYGSNYEVESMAFDDIKAIQTTTFFNTQNNNPTSVKSIKFLITKNNDEWIYGEPDSSNIDFTRNIQGYLSNLNNESYTHSLSDMILANNDKIQINIDTPHSYSYSWIYKGIEDTNYISDKLINQIPLVKGSKIESSEHYSEISVIKGPGFTGGDLILSKVHKPANQIPAQYMKNKITIPIKTKFPAGSQDFKVRLCYASNHDIGLIRLIAGSKYITTNIQQTFNTTENNPSLIYDDFKYFNFNETLSITSSGIDELYLEFYYSYTDGNFEDFPKLSIPYTLEIIPVNL</sequence>
<feature type="domain" description="Pesticidal crystal protein" evidence="7">
    <location>
        <begin position="43"/>
        <end position="243"/>
    </location>
</feature>
<dbReference type="SMR" id="A0A5P3XKC6"/>
<gene>
    <name evidence="8" type="ORF">D4A35_17940</name>
</gene>
<organism evidence="8 9">
    <name type="scientific">Paraclostridium bifermentans</name>
    <name type="common">Clostridium bifermentans</name>
    <dbReference type="NCBI Taxonomy" id="1490"/>
    <lineage>
        <taxon>Bacteria</taxon>
        <taxon>Bacillati</taxon>
        <taxon>Bacillota</taxon>
        <taxon>Clostridia</taxon>
        <taxon>Peptostreptococcales</taxon>
        <taxon>Peptostreptococcaceae</taxon>
        <taxon>Paraclostridium</taxon>
    </lineage>
</organism>
<proteinExistence type="inferred from homology"/>
<keyword evidence="2" id="KW-0800">Toxin</keyword>
<dbReference type="AlphaFoldDB" id="A0A5P3XKC6"/>
<evidence type="ECO:0000259" key="5">
    <source>
        <dbReference type="Pfam" id="PF00555"/>
    </source>
</evidence>
<dbReference type="RefSeq" id="WP_150887701.1">
    <property type="nucleotide sequence ID" value="NZ_CM017269.1"/>
</dbReference>
<dbReference type="Pfam" id="PF00555">
    <property type="entry name" value="Endotoxin_M"/>
    <property type="match status" value="1"/>
</dbReference>
<dbReference type="Pfam" id="PF03945">
    <property type="entry name" value="Endotoxin_N"/>
    <property type="match status" value="1"/>
</dbReference>
<dbReference type="Proteomes" id="UP000326961">
    <property type="component" value="Plasmid pPbmMP"/>
</dbReference>
<feature type="domain" description="Pesticidal crystal protein" evidence="6">
    <location>
        <begin position="451"/>
        <end position="593"/>
    </location>
</feature>
<comment type="similarity">
    <text evidence="1">Belongs to the delta endotoxin family.</text>
</comment>
<evidence type="ECO:0000256" key="4">
    <source>
        <dbReference type="ARBA" id="ARBA00023026"/>
    </source>
</evidence>
<dbReference type="SUPFAM" id="SSF51096">
    <property type="entry name" value="delta-Endotoxin (insectocide), middle domain"/>
    <property type="match status" value="1"/>
</dbReference>
<dbReference type="SUPFAM" id="SSF49785">
    <property type="entry name" value="Galactose-binding domain-like"/>
    <property type="match status" value="1"/>
</dbReference>
<dbReference type="GO" id="GO:0005102">
    <property type="term" value="F:signaling receptor binding"/>
    <property type="evidence" value="ECO:0007669"/>
    <property type="project" value="InterPro"/>
</dbReference>
<evidence type="ECO:0008006" key="10">
    <source>
        <dbReference type="Google" id="ProtNLM"/>
    </source>
</evidence>
<dbReference type="SUPFAM" id="SSF56849">
    <property type="entry name" value="delta-Endotoxin (insectocide), N-terminal domain"/>
    <property type="match status" value="1"/>
</dbReference>
<dbReference type="GO" id="GO:0090729">
    <property type="term" value="F:toxin activity"/>
    <property type="evidence" value="ECO:0007669"/>
    <property type="project" value="UniProtKB-KW"/>
</dbReference>
<dbReference type="Gene3D" id="2.60.120.260">
    <property type="entry name" value="Galactose-binding domain-like"/>
    <property type="match status" value="1"/>
</dbReference>
<evidence type="ECO:0000259" key="7">
    <source>
        <dbReference type="Pfam" id="PF03945"/>
    </source>
</evidence>
<dbReference type="InterPro" id="IPR001178">
    <property type="entry name" value="Pest_cryst_dom_II"/>
</dbReference>
<evidence type="ECO:0000256" key="3">
    <source>
        <dbReference type="ARBA" id="ARBA00022969"/>
    </source>
</evidence>
<dbReference type="InterPro" id="IPR036399">
    <property type="entry name" value="Pest_cryst_cen_dom_sf"/>
</dbReference>
<dbReference type="Gene3D" id="1.20.190.10">
    <property type="entry name" value="Pesticidal crystal protein, N-terminal domain"/>
    <property type="match status" value="1"/>
</dbReference>
<dbReference type="GO" id="GO:0001907">
    <property type="term" value="P:symbiont-mediated killing of host cell"/>
    <property type="evidence" value="ECO:0007669"/>
    <property type="project" value="InterPro"/>
</dbReference>
<feature type="domain" description="Pesticidal crystal protein" evidence="5">
    <location>
        <begin position="253"/>
        <end position="440"/>
    </location>
</feature>
<dbReference type="InterPro" id="IPR036716">
    <property type="entry name" value="Pest_crys_N_sf"/>
</dbReference>
<evidence type="ECO:0000256" key="1">
    <source>
        <dbReference type="ARBA" id="ARBA00007819"/>
    </source>
</evidence>
<keyword evidence="3" id="KW-0749">Sporulation</keyword>